<comment type="caution">
    <text evidence="1">The sequence shown here is derived from an EMBL/GenBank/DDBJ whole genome shotgun (WGS) entry which is preliminary data.</text>
</comment>
<accession>A0A438FPC2</accession>
<dbReference type="Proteomes" id="UP000288805">
    <property type="component" value="Unassembled WGS sequence"/>
</dbReference>
<organism evidence="1 2">
    <name type="scientific">Vitis vinifera</name>
    <name type="common">Grape</name>
    <dbReference type="NCBI Taxonomy" id="29760"/>
    <lineage>
        <taxon>Eukaryota</taxon>
        <taxon>Viridiplantae</taxon>
        <taxon>Streptophyta</taxon>
        <taxon>Embryophyta</taxon>
        <taxon>Tracheophyta</taxon>
        <taxon>Spermatophyta</taxon>
        <taxon>Magnoliopsida</taxon>
        <taxon>eudicotyledons</taxon>
        <taxon>Gunneridae</taxon>
        <taxon>Pentapetalae</taxon>
        <taxon>rosids</taxon>
        <taxon>Vitales</taxon>
        <taxon>Vitaceae</taxon>
        <taxon>Viteae</taxon>
        <taxon>Vitis</taxon>
    </lineage>
</organism>
<reference evidence="1 2" key="1">
    <citation type="journal article" date="2018" name="PLoS Genet.">
        <title>Population sequencing reveals clonal diversity and ancestral inbreeding in the grapevine cultivar Chardonnay.</title>
        <authorList>
            <person name="Roach M.J."/>
            <person name="Johnson D.L."/>
            <person name="Bohlmann J."/>
            <person name="van Vuuren H.J."/>
            <person name="Jones S.J."/>
            <person name="Pretorius I.S."/>
            <person name="Schmidt S.A."/>
            <person name="Borneman A.R."/>
        </authorList>
    </citation>
    <scope>NUCLEOTIDE SEQUENCE [LARGE SCALE GENOMIC DNA]</scope>
    <source>
        <strain evidence="2">cv. Chardonnay</strain>
        <tissue evidence="1">Leaf</tissue>
    </source>
</reference>
<gene>
    <name evidence="1" type="ORF">CK203_063334</name>
</gene>
<proteinExistence type="predicted"/>
<evidence type="ECO:0000313" key="2">
    <source>
        <dbReference type="Proteomes" id="UP000288805"/>
    </source>
</evidence>
<protein>
    <submittedName>
        <fullName evidence="1">Uncharacterized protein</fullName>
    </submittedName>
</protein>
<name>A0A438FPC2_VITVI</name>
<evidence type="ECO:0000313" key="1">
    <source>
        <dbReference type="EMBL" id="RVW61792.1"/>
    </source>
</evidence>
<sequence>MVGKQLAFLEFQWFYFSNRMALSCLIIKVLLWKGFALPCDNIFLSVLLFQSLCLSNAPCSVPSHMETAATPWIFPDGSSKAEFTECNMLGLLQCHPGNQESSHCHRIMLYSSVLLMPGSFGIKWSHSFPWIQ</sequence>
<dbReference type="EMBL" id="QGNW01000806">
    <property type="protein sequence ID" value="RVW61792.1"/>
    <property type="molecule type" value="Genomic_DNA"/>
</dbReference>
<dbReference type="AlphaFoldDB" id="A0A438FPC2"/>